<dbReference type="EMBL" id="LR796423">
    <property type="protein sequence ID" value="CAB4143460.1"/>
    <property type="molecule type" value="Genomic_DNA"/>
</dbReference>
<dbReference type="Gene3D" id="3.40.50.2000">
    <property type="entry name" value="Glycogen Phosphorylase B"/>
    <property type="match status" value="1"/>
</dbReference>
<proteinExistence type="predicted"/>
<evidence type="ECO:0000259" key="1">
    <source>
        <dbReference type="Pfam" id="PF00534"/>
    </source>
</evidence>
<keyword evidence="2" id="KW-0808">Transferase</keyword>
<dbReference type="InterPro" id="IPR001296">
    <property type="entry name" value="Glyco_trans_1"/>
</dbReference>
<gene>
    <name evidence="2" type="ORF">UFOVP447_153</name>
</gene>
<evidence type="ECO:0000313" key="2">
    <source>
        <dbReference type="EMBL" id="CAB4143460.1"/>
    </source>
</evidence>
<name>A0A6J5MEE4_9CAUD</name>
<accession>A0A6J5MEE4</accession>
<feature type="domain" description="Glycosyl transferase family 1" evidence="1">
    <location>
        <begin position="136"/>
        <end position="239"/>
    </location>
</feature>
<dbReference type="Pfam" id="PF00534">
    <property type="entry name" value="Glycos_transf_1"/>
    <property type="match status" value="1"/>
</dbReference>
<organism evidence="2">
    <name type="scientific">uncultured Caudovirales phage</name>
    <dbReference type="NCBI Taxonomy" id="2100421"/>
    <lineage>
        <taxon>Viruses</taxon>
        <taxon>Duplodnaviria</taxon>
        <taxon>Heunggongvirae</taxon>
        <taxon>Uroviricota</taxon>
        <taxon>Caudoviricetes</taxon>
        <taxon>Peduoviridae</taxon>
        <taxon>Maltschvirus</taxon>
        <taxon>Maltschvirus maltsch</taxon>
    </lineage>
</organism>
<sequence length="333" mass="38631">MVLAKDSLSVKAMGGTELMKYGLEQRLPSDLLDNFQIFASRVEEELDETKIRILWLHDLPGDPASEHLKNGGWEKFHRLVFVSNWQMQAYIQAYNIPWSKCMVLQNAIVPIDEHEKPTDISVGPTDKIRLAYWSTPHRGLNILVPVFQKLCEKYDNIELDVYSSFKLYGWEEQDKQFQPLFDACEADPKINYHGTVSNEELRERLKETHIFAYPSTWPETSCICLMEAMSAGLLCVHPNFAALYETSANWTNMYQWNEDPNKHASHFYAALDASIESIFNEGVQSRLMSQKSYANVFYNWQLRSFQWEQFLISLLDEPRALPKAGGSFFEYKP</sequence>
<dbReference type="SUPFAM" id="SSF53756">
    <property type="entry name" value="UDP-Glycosyltransferase/glycogen phosphorylase"/>
    <property type="match status" value="1"/>
</dbReference>
<dbReference type="GO" id="GO:0016757">
    <property type="term" value="F:glycosyltransferase activity"/>
    <property type="evidence" value="ECO:0007669"/>
    <property type="project" value="InterPro"/>
</dbReference>
<protein>
    <submittedName>
        <fullName evidence="2">RfaG Glycosyltransferase</fullName>
    </submittedName>
</protein>
<reference evidence="2" key="1">
    <citation type="submission" date="2020-04" db="EMBL/GenBank/DDBJ databases">
        <authorList>
            <person name="Chiriac C."/>
            <person name="Salcher M."/>
            <person name="Ghai R."/>
            <person name="Kavagutti S V."/>
        </authorList>
    </citation>
    <scope>NUCLEOTIDE SEQUENCE</scope>
</reference>